<comment type="subcellular location">
    <subcellularLocation>
        <location evidence="1">Endomembrane system</location>
        <topology evidence="1">Multi-pass membrane protein</topology>
    </subcellularLocation>
</comment>
<dbReference type="PROSITE" id="PS50943">
    <property type="entry name" value="HTH_CROC1"/>
    <property type="match status" value="1"/>
</dbReference>
<dbReference type="CDD" id="cd00093">
    <property type="entry name" value="HTH_XRE"/>
    <property type="match status" value="1"/>
</dbReference>
<dbReference type="Pfam" id="PF01381">
    <property type="entry name" value="HTH_3"/>
    <property type="match status" value="1"/>
</dbReference>
<feature type="domain" description="HTH cro/C1-type" evidence="5">
    <location>
        <begin position="15"/>
        <end position="69"/>
    </location>
</feature>
<evidence type="ECO:0000256" key="2">
    <source>
        <dbReference type="ARBA" id="ARBA00022692"/>
    </source>
</evidence>
<keyword evidence="6" id="KW-0238">DNA-binding</keyword>
<dbReference type="RefSeq" id="WP_049682777.1">
    <property type="nucleotide sequence ID" value="NZ_LFZW01000001.1"/>
</dbReference>
<dbReference type="SMART" id="SM00530">
    <property type="entry name" value="HTH_XRE"/>
    <property type="match status" value="1"/>
</dbReference>
<evidence type="ECO:0000313" key="6">
    <source>
        <dbReference type="EMBL" id="KMY51428.1"/>
    </source>
</evidence>
<evidence type="ECO:0000256" key="4">
    <source>
        <dbReference type="ARBA" id="ARBA00023136"/>
    </source>
</evidence>
<dbReference type="PATRIC" id="fig|1679170.3.peg.4390"/>
<dbReference type="GO" id="GO:0012505">
    <property type="term" value="C:endomembrane system"/>
    <property type="evidence" value="ECO:0007669"/>
    <property type="project" value="UniProtKB-SubCell"/>
</dbReference>
<dbReference type="InterPro" id="IPR010652">
    <property type="entry name" value="DUF1232"/>
</dbReference>
<dbReference type="EMBL" id="LFZW01000001">
    <property type="protein sequence ID" value="KMY51428.1"/>
    <property type="molecule type" value="Genomic_DNA"/>
</dbReference>
<evidence type="ECO:0000256" key="1">
    <source>
        <dbReference type="ARBA" id="ARBA00004127"/>
    </source>
</evidence>
<gene>
    <name evidence="6" type="ORF">AC625_19340</name>
</gene>
<dbReference type="OrthoDB" id="9793277at2"/>
<comment type="caution">
    <text evidence="6">The sequence shown here is derived from an EMBL/GenBank/DDBJ whole genome shotgun (WGS) entry which is preliminary data.</text>
</comment>
<accession>A0A0K9GXP4</accession>
<name>A0A0K9GXP4_9BACI</name>
<evidence type="ECO:0000313" key="7">
    <source>
        <dbReference type="Proteomes" id="UP000037146"/>
    </source>
</evidence>
<dbReference type="InterPro" id="IPR010982">
    <property type="entry name" value="Lambda_DNA-bd_dom_sf"/>
</dbReference>
<dbReference type="Gene3D" id="1.10.260.40">
    <property type="entry name" value="lambda repressor-like DNA-binding domains"/>
    <property type="match status" value="1"/>
</dbReference>
<dbReference type="AlphaFoldDB" id="A0A0K9GXP4"/>
<dbReference type="GO" id="GO:0003677">
    <property type="term" value="F:DNA binding"/>
    <property type="evidence" value="ECO:0007669"/>
    <property type="project" value="UniProtKB-KW"/>
</dbReference>
<evidence type="ECO:0000256" key="3">
    <source>
        <dbReference type="ARBA" id="ARBA00022989"/>
    </source>
</evidence>
<organism evidence="6 7">
    <name type="scientific">Peribacillus loiseleuriae</name>
    <dbReference type="NCBI Taxonomy" id="1679170"/>
    <lineage>
        <taxon>Bacteria</taxon>
        <taxon>Bacillati</taxon>
        <taxon>Bacillota</taxon>
        <taxon>Bacilli</taxon>
        <taxon>Bacillales</taxon>
        <taxon>Bacillaceae</taxon>
        <taxon>Peribacillus</taxon>
    </lineage>
</organism>
<dbReference type="SUPFAM" id="SSF47413">
    <property type="entry name" value="lambda repressor-like DNA-binding domains"/>
    <property type="match status" value="1"/>
</dbReference>
<sequence length="220" mass="24935">MSMKKDEEQNLGSLIKTLLRTRSLSMRKLSMLTSIDTTTISRIANNKQKAKPSHLQLFAHHLGIPLVTLIQAAGYNVELQEKNSPSDLSISIDTIQEILVSSNHLDSQFNLDQIHHELAKYEQFALTKEGEHKIIEEFERKVDQVSGAGPFINELNNMYARYCAENISSKERTILGSVLLYFILSTDIIPDYVFPFGYLDDCLAVQIGLDRLSKLDNKHP</sequence>
<dbReference type="Pfam" id="PF06803">
    <property type="entry name" value="DUF1232"/>
    <property type="match status" value="1"/>
</dbReference>
<proteinExistence type="predicted"/>
<keyword evidence="3" id="KW-1133">Transmembrane helix</keyword>
<dbReference type="InterPro" id="IPR001387">
    <property type="entry name" value="Cro/C1-type_HTH"/>
</dbReference>
<reference evidence="7" key="1">
    <citation type="submission" date="2015-07" db="EMBL/GenBank/DDBJ databases">
        <title>Genome sequencing project for genomic taxonomy and phylogenomics of Bacillus-like bacteria.</title>
        <authorList>
            <person name="Liu B."/>
            <person name="Wang J."/>
            <person name="Zhu Y."/>
            <person name="Liu G."/>
            <person name="Chen Q."/>
            <person name="Chen Z."/>
            <person name="Lan J."/>
            <person name="Che J."/>
            <person name="Ge C."/>
            <person name="Shi H."/>
            <person name="Pan Z."/>
            <person name="Liu X."/>
        </authorList>
    </citation>
    <scope>NUCLEOTIDE SEQUENCE [LARGE SCALE GENOMIC DNA]</scope>
    <source>
        <strain evidence="7">FJAT-27997</strain>
    </source>
</reference>
<protein>
    <submittedName>
        <fullName evidence="6">DNA-binding protein</fullName>
    </submittedName>
</protein>
<evidence type="ECO:0000259" key="5">
    <source>
        <dbReference type="PROSITE" id="PS50943"/>
    </source>
</evidence>
<keyword evidence="7" id="KW-1185">Reference proteome</keyword>
<keyword evidence="4" id="KW-0472">Membrane</keyword>
<keyword evidence="2" id="KW-0812">Transmembrane</keyword>
<dbReference type="STRING" id="1679170.AC625_19340"/>
<dbReference type="Proteomes" id="UP000037146">
    <property type="component" value="Unassembled WGS sequence"/>
</dbReference>